<keyword evidence="3" id="KW-1185">Reference proteome</keyword>
<dbReference type="Proteomes" id="UP000261080">
    <property type="component" value="Unassembled WGS sequence"/>
</dbReference>
<name>A0A3E3JYY5_9FIRM</name>
<dbReference type="InterPro" id="IPR023833">
    <property type="entry name" value="Signal_pept_SipW-depend-type"/>
</dbReference>
<proteinExistence type="predicted"/>
<comment type="caution">
    <text evidence="2">The sequence shown here is derived from an EMBL/GenBank/DDBJ whole genome shotgun (WGS) entry which is preliminary data.</text>
</comment>
<accession>A0A3E3JYY5</accession>
<evidence type="ECO:0000313" key="3">
    <source>
        <dbReference type="Proteomes" id="UP000261080"/>
    </source>
</evidence>
<dbReference type="EMBL" id="QVLX01000010">
    <property type="protein sequence ID" value="RGE84996.1"/>
    <property type="molecule type" value="Genomic_DNA"/>
</dbReference>
<reference evidence="2 3" key="1">
    <citation type="submission" date="2018-08" db="EMBL/GenBank/DDBJ databases">
        <title>A genome reference for cultivated species of the human gut microbiota.</title>
        <authorList>
            <person name="Zou Y."/>
            <person name="Xue W."/>
            <person name="Luo G."/>
        </authorList>
    </citation>
    <scope>NUCLEOTIDE SEQUENCE [LARGE SCALE GENOMIC DNA]</scope>
    <source>
        <strain evidence="2 3">AF37-2AT</strain>
    </source>
</reference>
<protein>
    <recommendedName>
        <fullName evidence="4">Camelysin metallo-endopeptidase</fullName>
    </recommendedName>
</protein>
<dbReference type="OrthoDB" id="2085414at2"/>
<dbReference type="AlphaFoldDB" id="A0A3E3JYY5"/>
<evidence type="ECO:0000313" key="2">
    <source>
        <dbReference type="EMBL" id="RGE84996.1"/>
    </source>
</evidence>
<dbReference type="NCBIfam" id="TIGR04088">
    <property type="entry name" value="cognate_SipW"/>
    <property type="match status" value="1"/>
</dbReference>
<feature type="chain" id="PRO_5017641361" description="Camelysin metallo-endopeptidase" evidence="1">
    <location>
        <begin position="27"/>
        <end position="220"/>
    </location>
</feature>
<gene>
    <name evidence="2" type="ORF">DW016_13970</name>
</gene>
<dbReference type="RefSeq" id="WP_048621376.1">
    <property type="nucleotide sequence ID" value="NZ_CAUAFM010000011.1"/>
</dbReference>
<sequence>MNKKRVTALAGSLSLVAVIGIGATLAYFTDQTDTQNVINMGHVDIDLVEHEITQDEDGNWVYDETKPVTSEGLIFTDVYPGETVAKDPTVTLAEGSGDAYIRVKMEIDISDSTLTPNDAAALKANIDKEIAKSGKWYEATDGYYYYNTALTEEDSSAVLFDKVTLPGAAWKNNTARQSFQVKLEAEAIQSKYFTPQTGDGMITGWIDETQAPITAEAYTE</sequence>
<organism evidence="2 3">
    <name type="scientific">Sellimonas intestinalis</name>
    <dbReference type="NCBI Taxonomy" id="1653434"/>
    <lineage>
        <taxon>Bacteria</taxon>
        <taxon>Bacillati</taxon>
        <taxon>Bacillota</taxon>
        <taxon>Clostridia</taxon>
        <taxon>Lachnospirales</taxon>
        <taxon>Lachnospiraceae</taxon>
        <taxon>Sellimonas</taxon>
    </lineage>
</organism>
<feature type="signal peptide" evidence="1">
    <location>
        <begin position="1"/>
        <end position="26"/>
    </location>
</feature>
<evidence type="ECO:0000256" key="1">
    <source>
        <dbReference type="SAM" id="SignalP"/>
    </source>
</evidence>
<keyword evidence="1" id="KW-0732">Signal</keyword>
<evidence type="ECO:0008006" key="4">
    <source>
        <dbReference type="Google" id="ProtNLM"/>
    </source>
</evidence>